<keyword evidence="12 15" id="KW-0472">Membrane</keyword>
<dbReference type="PANTHER" id="PTHR27002">
    <property type="entry name" value="RECEPTOR-LIKE SERINE/THREONINE-PROTEIN KINASE SD1-8"/>
    <property type="match status" value="1"/>
</dbReference>
<dbReference type="Proteomes" id="UP000283530">
    <property type="component" value="Unassembled WGS sequence"/>
</dbReference>
<dbReference type="Gene3D" id="3.30.430.20">
    <property type="entry name" value="Gnk2 domain, C-X8-C-X2-C motif"/>
    <property type="match status" value="2"/>
</dbReference>
<keyword evidence="11 15" id="KW-1133">Transmembrane helix</keyword>
<feature type="chain" id="PRO_5019493415" evidence="16">
    <location>
        <begin position="32"/>
        <end position="611"/>
    </location>
</feature>
<feature type="transmembrane region" description="Helical" evidence="15">
    <location>
        <begin position="273"/>
        <end position="296"/>
    </location>
</feature>
<dbReference type="STRING" id="337451.A0A443PC00"/>
<keyword evidence="13" id="KW-0325">Glycoprotein</keyword>
<keyword evidence="4" id="KW-0808">Transferase</keyword>
<dbReference type="FunFam" id="3.30.430.20:FF:000002">
    <property type="entry name" value="Cysteine-rich receptor-like protein kinase 10"/>
    <property type="match status" value="1"/>
</dbReference>
<evidence type="ECO:0000259" key="18">
    <source>
        <dbReference type="PROSITE" id="PS51473"/>
    </source>
</evidence>
<dbReference type="EMBL" id="QPKB01000007">
    <property type="protein sequence ID" value="RWR88271.1"/>
    <property type="molecule type" value="Genomic_DNA"/>
</dbReference>
<feature type="domain" description="Gnk2-homologous" evidence="18">
    <location>
        <begin position="32"/>
        <end position="135"/>
    </location>
</feature>
<dbReference type="Pfam" id="PF07714">
    <property type="entry name" value="PK_Tyr_Ser-Thr"/>
    <property type="match status" value="1"/>
</dbReference>
<evidence type="ECO:0000256" key="16">
    <source>
        <dbReference type="SAM" id="SignalP"/>
    </source>
</evidence>
<dbReference type="CDD" id="cd23509">
    <property type="entry name" value="Gnk2-like"/>
    <property type="match status" value="2"/>
</dbReference>
<evidence type="ECO:0000256" key="7">
    <source>
        <dbReference type="ARBA" id="ARBA00022737"/>
    </source>
</evidence>
<reference evidence="19 20" key="1">
    <citation type="journal article" date="2019" name="Nat. Plants">
        <title>Stout camphor tree genome fills gaps in understanding of flowering plant genome evolution.</title>
        <authorList>
            <person name="Chaw S.M."/>
            <person name="Liu Y.C."/>
            <person name="Wu Y.W."/>
            <person name="Wang H.Y."/>
            <person name="Lin C.I."/>
            <person name="Wu C.S."/>
            <person name="Ke H.M."/>
            <person name="Chang L.Y."/>
            <person name="Hsu C.Y."/>
            <person name="Yang H.T."/>
            <person name="Sudianto E."/>
            <person name="Hsu M.H."/>
            <person name="Wu K.P."/>
            <person name="Wang L.N."/>
            <person name="Leebens-Mack J.H."/>
            <person name="Tsai I.J."/>
        </authorList>
    </citation>
    <scope>NUCLEOTIDE SEQUENCE [LARGE SCALE GENOMIC DNA]</scope>
    <source>
        <strain evidence="20">cv. Chaw 1501</strain>
        <tissue evidence="19">Young leaves</tissue>
    </source>
</reference>
<feature type="domain" description="Protein kinase" evidence="17">
    <location>
        <begin position="351"/>
        <end position="611"/>
    </location>
</feature>
<feature type="signal peptide" evidence="16">
    <location>
        <begin position="1"/>
        <end position="31"/>
    </location>
</feature>
<evidence type="ECO:0000256" key="10">
    <source>
        <dbReference type="ARBA" id="ARBA00022840"/>
    </source>
</evidence>
<keyword evidence="19" id="KW-0675">Receptor</keyword>
<evidence type="ECO:0000256" key="14">
    <source>
        <dbReference type="PROSITE-ProRule" id="PRU10141"/>
    </source>
</evidence>
<dbReference type="Gene3D" id="1.10.510.10">
    <property type="entry name" value="Transferase(Phosphotransferase) domain 1"/>
    <property type="match status" value="1"/>
</dbReference>
<protein>
    <submittedName>
        <fullName evidence="19">Cysteine-rich receptor-like protein kinase 10 isoform X2</fullName>
    </submittedName>
</protein>
<dbReference type="InterPro" id="IPR001245">
    <property type="entry name" value="Ser-Thr/Tyr_kinase_cat_dom"/>
</dbReference>
<dbReference type="Gene3D" id="3.30.200.20">
    <property type="entry name" value="Phosphorylase Kinase, domain 1"/>
    <property type="match status" value="1"/>
</dbReference>
<keyword evidence="6 16" id="KW-0732">Signal</keyword>
<evidence type="ECO:0000256" key="6">
    <source>
        <dbReference type="ARBA" id="ARBA00022729"/>
    </source>
</evidence>
<dbReference type="SUPFAM" id="SSF56112">
    <property type="entry name" value="Protein kinase-like (PK-like)"/>
    <property type="match status" value="1"/>
</dbReference>
<organism evidence="19 20">
    <name type="scientific">Cinnamomum micranthum f. kanehirae</name>
    <dbReference type="NCBI Taxonomy" id="337451"/>
    <lineage>
        <taxon>Eukaryota</taxon>
        <taxon>Viridiplantae</taxon>
        <taxon>Streptophyta</taxon>
        <taxon>Embryophyta</taxon>
        <taxon>Tracheophyta</taxon>
        <taxon>Spermatophyta</taxon>
        <taxon>Magnoliopsida</taxon>
        <taxon>Magnoliidae</taxon>
        <taxon>Laurales</taxon>
        <taxon>Lauraceae</taxon>
        <taxon>Cinnamomum</taxon>
    </lineage>
</organism>
<dbReference type="AlphaFoldDB" id="A0A443PC00"/>
<keyword evidence="7" id="KW-0677">Repeat</keyword>
<dbReference type="PANTHER" id="PTHR27002:SF1050">
    <property type="entry name" value="CYSTEINE-RICH RECEPTOR-LIKE PROTEIN KINASE 5"/>
    <property type="match status" value="1"/>
</dbReference>
<keyword evidence="3" id="KW-0597">Phosphoprotein</keyword>
<dbReference type="FunFam" id="1.10.510.10:FF:001722">
    <property type="entry name" value="G-type lectin S-receptor-like serine/threonine-protein kinase B120"/>
    <property type="match status" value="1"/>
</dbReference>
<feature type="binding site" evidence="14">
    <location>
        <position position="379"/>
    </location>
    <ligand>
        <name>ATP</name>
        <dbReference type="ChEBI" id="CHEBI:30616"/>
    </ligand>
</feature>
<dbReference type="Pfam" id="PF01657">
    <property type="entry name" value="Stress-antifung"/>
    <property type="match status" value="2"/>
</dbReference>
<dbReference type="PROSITE" id="PS51473">
    <property type="entry name" value="GNK2"/>
    <property type="match status" value="2"/>
</dbReference>
<name>A0A443PC00_9MAGN</name>
<accession>A0A443PC00</accession>
<feature type="domain" description="Gnk2-homologous" evidence="18">
    <location>
        <begin position="141"/>
        <end position="248"/>
    </location>
</feature>
<evidence type="ECO:0000256" key="13">
    <source>
        <dbReference type="ARBA" id="ARBA00023180"/>
    </source>
</evidence>
<evidence type="ECO:0000256" key="2">
    <source>
        <dbReference type="ARBA" id="ARBA00022527"/>
    </source>
</evidence>
<evidence type="ECO:0000256" key="11">
    <source>
        <dbReference type="ARBA" id="ARBA00022989"/>
    </source>
</evidence>
<dbReference type="InterPro" id="IPR038408">
    <property type="entry name" value="GNK2_sf"/>
</dbReference>
<evidence type="ECO:0000313" key="20">
    <source>
        <dbReference type="Proteomes" id="UP000283530"/>
    </source>
</evidence>
<dbReference type="FunFam" id="3.30.430.20:FF:000003">
    <property type="entry name" value="Cysteine-rich RLK (RECEPTOR-like protein kinase) 10"/>
    <property type="match status" value="1"/>
</dbReference>
<sequence length="611" mass="67256">MAPFISTNPLLSLPFFTLLLCLSFFQPLTTAQPLYTQCETAINYTSNSTFASNLNTLLASLPSNASRNNGFYNITVGTNQDPVYGLVLCRGDVAPAICQSCVDGAIKDIKRLCPNNKIAAIWYDYCQLRYSDKRFFSLMEDAGKITLDNSSSITNPTQFLPVLEDLLSSLSNRAANDPSLGMFATEKTKFMGSQDVYGLVQCTRDLSMNDCSRCLQGAAGDVIGCCSSNSGGRVLTTSCNLRFELFPFYTDSGPTSAPPNPTSKGSGRKSPQIIISIVVPIVVIFGLFFIIVTCYIRRKPKKSNEIFGDPLILDQISMSPLIVKLPDEEEISSVESLQLDLDAIKVATNNFSDENKLGHGGFGAVYKGTLQNGQAIAVKRLSAASRQGVSEFKNEVQLVARLQHRNLVRLLGCCAEGEEKILIYEYVPNKSLDNFLFDARKKVICSGYMAPEYAMRGQFSVKSDVFSFGVLLLEIISGQKNSNLNESDSATNLLSHAWRLWKEGTPLEIMDPTLRQSFSRNEVMRCIHIGFLCVQEDVSERPFMSSVVLMLSSFSVTLPTSSPPAFLWRGRTEFSQNAILSDSRASETEKSTSISMPMSVNDVSISEIIPR</sequence>
<keyword evidence="2" id="KW-0723">Serine/threonine-protein kinase</keyword>
<evidence type="ECO:0000256" key="3">
    <source>
        <dbReference type="ARBA" id="ARBA00022553"/>
    </source>
</evidence>
<evidence type="ECO:0000313" key="19">
    <source>
        <dbReference type="EMBL" id="RWR88271.1"/>
    </source>
</evidence>
<evidence type="ECO:0000256" key="9">
    <source>
        <dbReference type="ARBA" id="ARBA00022777"/>
    </source>
</evidence>
<dbReference type="InterPro" id="IPR017441">
    <property type="entry name" value="Protein_kinase_ATP_BS"/>
</dbReference>
<evidence type="ECO:0000256" key="12">
    <source>
        <dbReference type="ARBA" id="ARBA00023136"/>
    </source>
</evidence>
<keyword evidence="10 14" id="KW-0067">ATP-binding</keyword>
<dbReference type="GO" id="GO:0005524">
    <property type="term" value="F:ATP binding"/>
    <property type="evidence" value="ECO:0007669"/>
    <property type="project" value="UniProtKB-UniRule"/>
</dbReference>
<dbReference type="PROSITE" id="PS00107">
    <property type="entry name" value="PROTEIN_KINASE_ATP"/>
    <property type="match status" value="1"/>
</dbReference>
<keyword evidence="5 15" id="KW-0812">Transmembrane</keyword>
<evidence type="ECO:0000256" key="1">
    <source>
        <dbReference type="ARBA" id="ARBA00004167"/>
    </source>
</evidence>
<evidence type="ECO:0000256" key="8">
    <source>
        <dbReference type="ARBA" id="ARBA00022741"/>
    </source>
</evidence>
<evidence type="ECO:0000256" key="5">
    <source>
        <dbReference type="ARBA" id="ARBA00022692"/>
    </source>
</evidence>
<dbReference type="InterPro" id="IPR002902">
    <property type="entry name" value="GNK2"/>
</dbReference>
<dbReference type="InterPro" id="IPR000719">
    <property type="entry name" value="Prot_kinase_dom"/>
</dbReference>
<dbReference type="FunFam" id="3.30.200.20:FF:000142">
    <property type="entry name" value="Cysteine-rich receptor-like protein kinase 10"/>
    <property type="match status" value="1"/>
</dbReference>
<dbReference type="PROSITE" id="PS50011">
    <property type="entry name" value="PROTEIN_KINASE_DOM"/>
    <property type="match status" value="1"/>
</dbReference>
<comment type="subcellular location">
    <subcellularLocation>
        <location evidence="1">Membrane</location>
        <topology evidence="1">Single-pass membrane protein</topology>
    </subcellularLocation>
</comment>
<proteinExistence type="predicted"/>
<evidence type="ECO:0000256" key="4">
    <source>
        <dbReference type="ARBA" id="ARBA00022679"/>
    </source>
</evidence>
<keyword evidence="9 19" id="KW-0418">Kinase</keyword>
<dbReference type="GO" id="GO:0005886">
    <property type="term" value="C:plasma membrane"/>
    <property type="evidence" value="ECO:0007669"/>
    <property type="project" value="TreeGrafter"/>
</dbReference>
<gene>
    <name evidence="19" type="ORF">CKAN_01726800</name>
</gene>
<keyword evidence="20" id="KW-1185">Reference proteome</keyword>
<evidence type="ECO:0000256" key="15">
    <source>
        <dbReference type="SAM" id="Phobius"/>
    </source>
</evidence>
<comment type="caution">
    <text evidence="19">The sequence shown here is derived from an EMBL/GenBank/DDBJ whole genome shotgun (WGS) entry which is preliminary data.</text>
</comment>
<dbReference type="InterPro" id="IPR011009">
    <property type="entry name" value="Kinase-like_dom_sf"/>
</dbReference>
<evidence type="ECO:0000259" key="17">
    <source>
        <dbReference type="PROSITE" id="PS50011"/>
    </source>
</evidence>
<keyword evidence="8 14" id="KW-0547">Nucleotide-binding</keyword>
<dbReference type="GO" id="GO:0004674">
    <property type="term" value="F:protein serine/threonine kinase activity"/>
    <property type="evidence" value="ECO:0007669"/>
    <property type="project" value="UniProtKB-KW"/>
</dbReference>
<dbReference type="OrthoDB" id="688481at2759"/>